<evidence type="ECO:0000256" key="2">
    <source>
        <dbReference type="SAM" id="SignalP"/>
    </source>
</evidence>
<sequence length="209" mass="23368">MAAVLFAVPLVASSQAVVNKAEDCKSKIPIKRTIAEDLSQPEENRKAKLRCFNSRQRKFCRDSKFSPISEQTVCLTSQYACTLAIDRLIPVHGEREEHMYTVVGRTRGPPPVPTPPIQPGGYPQGSLEKERNPYPSAPDMDDEEGGELFRFPSSVNASHTPQGRIRLTISRDVEERWLGFADAEQLSLQTVGILNGRHAWEKPILLCVR</sequence>
<proteinExistence type="predicted"/>
<feature type="compositionally biased region" description="Pro residues" evidence="1">
    <location>
        <begin position="108"/>
        <end position="118"/>
    </location>
</feature>
<gene>
    <name evidence="3" type="ORF">K469DRAFT_693010</name>
</gene>
<dbReference type="Proteomes" id="UP000800200">
    <property type="component" value="Unassembled WGS sequence"/>
</dbReference>
<evidence type="ECO:0000313" key="3">
    <source>
        <dbReference type="EMBL" id="KAF2192910.1"/>
    </source>
</evidence>
<feature type="signal peptide" evidence="2">
    <location>
        <begin position="1"/>
        <end position="16"/>
    </location>
</feature>
<accession>A0A6A6ES48</accession>
<name>A0A6A6ES48_9PEZI</name>
<reference evidence="3" key="1">
    <citation type="journal article" date="2020" name="Stud. Mycol.">
        <title>101 Dothideomycetes genomes: a test case for predicting lifestyles and emergence of pathogens.</title>
        <authorList>
            <person name="Haridas S."/>
            <person name="Albert R."/>
            <person name="Binder M."/>
            <person name="Bloem J."/>
            <person name="Labutti K."/>
            <person name="Salamov A."/>
            <person name="Andreopoulos B."/>
            <person name="Baker S."/>
            <person name="Barry K."/>
            <person name="Bills G."/>
            <person name="Bluhm B."/>
            <person name="Cannon C."/>
            <person name="Castanera R."/>
            <person name="Culley D."/>
            <person name="Daum C."/>
            <person name="Ezra D."/>
            <person name="Gonzalez J."/>
            <person name="Henrissat B."/>
            <person name="Kuo A."/>
            <person name="Liang C."/>
            <person name="Lipzen A."/>
            <person name="Lutzoni F."/>
            <person name="Magnuson J."/>
            <person name="Mondo S."/>
            <person name="Nolan M."/>
            <person name="Ohm R."/>
            <person name="Pangilinan J."/>
            <person name="Park H.-J."/>
            <person name="Ramirez L."/>
            <person name="Alfaro M."/>
            <person name="Sun H."/>
            <person name="Tritt A."/>
            <person name="Yoshinaga Y."/>
            <person name="Zwiers L.-H."/>
            <person name="Turgeon B."/>
            <person name="Goodwin S."/>
            <person name="Spatafora J."/>
            <person name="Crous P."/>
            <person name="Grigoriev I."/>
        </authorList>
    </citation>
    <scope>NUCLEOTIDE SEQUENCE</scope>
    <source>
        <strain evidence="3">CBS 207.26</strain>
    </source>
</reference>
<evidence type="ECO:0000256" key="1">
    <source>
        <dbReference type="SAM" id="MobiDB-lite"/>
    </source>
</evidence>
<protein>
    <submittedName>
        <fullName evidence="3">Uncharacterized protein</fullName>
    </submittedName>
</protein>
<keyword evidence="4" id="KW-1185">Reference proteome</keyword>
<dbReference type="AlphaFoldDB" id="A0A6A6ES48"/>
<keyword evidence="2" id="KW-0732">Signal</keyword>
<feature type="chain" id="PRO_5025397641" evidence="2">
    <location>
        <begin position="17"/>
        <end position="209"/>
    </location>
</feature>
<feature type="region of interest" description="Disordered" evidence="1">
    <location>
        <begin position="104"/>
        <end position="146"/>
    </location>
</feature>
<dbReference type="EMBL" id="ML994614">
    <property type="protein sequence ID" value="KAF2192910.1"/>
    <property type="molecule type" value="Genomic_DNA"/>
</dbReference>
<organism evidence="3 4">
    <name type="scientific">Zopfia rhizophila CBS 207.26</name>
    <dbReference type="NCBI Taxonomy" id="1314779"/>
    <lineage>
        <taxon>Eukaryota</taxon>
        <taxon>Fungi</taxon>
        <taxon>Dikarya</taxon>
        <taxon>Ascomycota</taxon>
        <taxon>Pezizomycotina</taxon>
        <taxon>Dothideomycetes</taxon>
        <taxon>Dothideomycetes incertae sedis</taxon>
        <taxon>Zopfiaceae</taxon>
        <taxon>Zopfia</taxon>
    </lineage>
</organism>
<evidence type="ECO:0000313" key="4">
    <source>
        <dbReference type="Proteomes" id="UP000800200"/>
    </source>
</evidence>